<dbReference type="PANTHER" id="PTHR28029:SF1">
    <property type="entry name" value="PROTEIN ILM1"/>
    <property type="match status" value="1"/>
</dbReference>
<evidence type="ECO:0000313" key="1">
    <source>
        <dbReference type="EMBL" id="EWC46164.1"/>
    </source>
</evidence>
<dbReference type="AlphaFoldDB" id="W7HSG4"/>
<keyword evidence="2" id="KW-1185">Reference proteome</keyword>
<dbReference type="Pfam" id="PF10311">
    <property type="entry name" value="Ilm1"/>
    <property type="match status" value="1"/>
</dbReference>
<accession>W7HSG4</accession>
<dbReference type="Proteomes" id="UP000024837">
    <property type="component" value="Unassembled WGS sequence"/>
</dbReference>
<dbReference type="EMBL" id="KI966420">
    <property type="protein sequence ID" value="EWC46164.1"/>
    <property type="molecule type" value="Genomic_DNA"/>
</dbReference>
<evidence type="ECO:0000313" key="2">
    <source>
        <dbReference type="Proteomes" id="UP000024837"/>
    </source>
</evidence>
<sequence length="170" mass="19070">MGLFSAATQIRLISAIHLAIAYHLIFAPKLLDEQGLIILLGQAMGIEQRTYFSSEAARPVSSFLGLLFAFTAINDLISAGIEGIPFYIHWGAQGPIRSTFFFALAGLTYVYDADPAVNKTWVTTGLASVKTNWVFSWSFVEIIAWFSIYSSVREERQSIFIEREHERVQI</sequence>
<reference evidence="1 2" key="1">
    <citation type="submission" date="2013-05" db="EMBL/GenBank/DDBJ databases">
        <title>Drechslerella stenobrocha genome reveals carnivorous origination and mechanical trapping mechanism of predatory fungi.</title>
        <authorList>
            <person name="Liu X."/>
            <person name="Zhang W."/>
            <person name="Liu K."/>
        </authorList>
    </citation>
    <scope>NUCLEOTIDE SEQUENCE [LARGE SCALE GENOMIC DNA]</scope>
    <source>
        <strain evidence="1 2">248</strain>
    </source>
</reference>
<dbReference type="OrthoDB" id="5299849at2759"/>
<proteinExistence type="predicted"/>
<organism evidence="1 2">
    <name type="scientific">Drechslerella stenobrocha 248</name>
    <dbReference type="NCBI Taxonomy" id="1043628"/>
    <lineage>
        <taxon>Eukaryota</taxon>
        <taxon>Fungi</taxon>
        <taxon>Dikarya</taxon>
        <taxon>Ascomycota</taxon>
        <taxon>Pezizomycotina</taxon>
        <taxon>Orbiliomycetes</taxon>
        <taxon>Orbiliales</taxon>
        <taxon>Orbiliaceae</taxon>
        <taxon>Drechslerella</taxon>
    </lineage>
</organism>
<gene>
    <name evidence="1" type="ORF">DRE_04542</name>
</gene>
<protein>
    <recommendedName>
        <fullName evidence="3">Increased loss of mitochondrial DNA protein 1</fullName>
    </recommendedName>
</protein>
<dbReference type="HOGENOM" id="CLU_113779_0_0_1"/>
<dbReference type="InterPro" id="IPR018815">
    <property type="entry name" value="Incr_loss_mito_DNA_1"/>
</dbReference>
<evidence type="ECO:0008006" key="3">
    <source>
        <dbReference type="Google" id="ProtNLM"/>
    </source>
</evidence>
<dbReference type="PANTHER" id="PTHR28029">
    <property type="entry name" value="PROTEIN ILM1"/>
    <property type="match status" value="1"/>
</dbReference>
<name>W7HSG4_9PEZI</name>